<keyword evidence="6" id="KW-1133">Transmembrane helix</keyword>
<feature type="transmembrane region" description="Helical" evidence="6">
    <location>
        <begin position="12"/>
        <end position="32"/>
    </location>
</feature>
<dbReference type="SMART" id="SM00388">
    <property type="entry name" value="HisKA"/>
    <property type="match status" value="1"/>
</dbReference>
<evidence type="ECO:0000256" key="1">
    <source>
        <dbReference type="ARBA" id="ARBA00000085"/>
    </source>
</evidence>
<dbReference type="InterPro" id="IPR003661">
    <property type="entry name" value="HisK_dim/P_dom"/>
</dbReference>
<dbReference type="Pfam" id="PF00072">
    <property type="entry name" value="Response_reg"/>
    <property type="match status" value="1"/>
</dbReference>
<dbReference type="Proteomes" id="UP000223749">
    <property type="component" value="Chromosome"/>
</dbReference>
<dbReference type="InterPro" id="IPR003594">
    <property type="entry name" value="HATPase_dom"/>
</dbReference>
<dbReference type="EMBL" id="CP024091">
    <property type="protein sequence ID" value="ATP57566.1"/>
    <property type="molecule type" value="Genomic_DNA"/>
</dbReference>
<dbReference type="Gene3D" id="3.30.565.10">
    <property type="entry name" value="Histidine kinase-like ATPase, C-terminal domain"/>
    <property type="match status" value="1"/>
</dbReference>
<dbReference type="PROSITE" id="PS50109">
    <property type="entry name" value="HIS_KIN"/>
    <property type="match status" value="1"/>
</dbReference>
<dbReference type="SMART" id="SM00448">
    <property type="entry name" value="REC"/>
    <property type="match status" value="1"/>
</dbReference>
<dbReference type="PROSITE" id="PS50110">
    <property type="entry name" value="RESPONSE_REGULATORY"/>
    <property type="match status" value="1"/>
</dbReference>
<dbReference type="EC" id="2.7.13.3" evidence="2"/>
<dbReference type="InterPro" id="IPR036890">
    <property type="entry name" value="HATPase_C_sf"/>
</dbReference>
<dbReference type="FunFam" id="3.30.565.10:FF:000010">
    <property type="entry name" value="Sensor histidine kinase RcsC"/>
    <property type="match status" value="1"/>
</dbReference>
<feature type="modified residue" description="4-aspartylphosphate" evidence="5">
    <location>
        <position position="637"/>
    </location>
</feature>
<sequence>MSFNAKRRDPFRYFVVAFLILALFVYAFQLYLRNSKISELKSDITKLTMVQKSYSEVDSCIYILYQAENNSRMYAVTADKYYLNQFSDGIRRISLLLNDLHGFVEDNPESEDIKGLVNQKKLKTESYLRLRQLTDSLFAGFSKLGLEERRAKAKIDLGSIKKKFKTVTTVDTIKQAVKPRKKFFGRLADAISNKGNKDSAVTIVKTKRNEGVAEEVTNFNNKLLDEVESYYRKLYANNNQIKSNEKAILLLNNKLINDIITVLKEFKQNDIEYVAKRRVSLGGELEGELKKLSGMEVIDAILLVCLVAIILYNLYKLYKNESQLIIMSGMASQDSHSKSRFLANMSHEIRTPLNSVVGFSEQLGKSNLNEEQREQVNAIRNSSEMLLELVNEILDFSKYDVGKINIEAEPFSPELEIDEVFHSMNVLAENKGLRLEKKITIDKKIYLIGDRLRLKQVIMNLLTNAIKFTKKGKVMLRIQLVVEGKKQAVLKVQVEDTGIGMAKEDLDLIFLEFSQIYSSAATQLQGTGLGLAICKKIVELQGGKINVSSVLGKGSVFSFEIPYLISEFAEEQVVVSASSAVEKLKGKRVLLVDDNKMNILLVQTILKRWNMEYDSAYDGKQALELYRKMDYDIVLTDIQMPVMGGVELTHEIRYNGDFAKSGIPILGITAHVMQENREAYLKAGMNDLVLKPFLEQELMDQMLKYI</sequence>
<evidence type="ECO:0000256" key="5">
    <source>
        <dbReference type="PROSITE-ProRule" id="PRU00169"/>
    </source>
</evidence>
<evidence type="ECO:0000313" key="10">
    <source>
        <dbReference type="Proteomes" id="UP000223749"/>
    </source>
</evidence>
<name>A0A2D1U7I5_9SPHI</name>
<evidence type="ECO:0000256" key="4">
    <source>
        <dbReference type="ARBA" id="ARBA00023012"/>
    </source>
</evidence>
<dbReference type="KEGG" id="pgs:CPT03_14335"/>
<dbReference type="SUPFAM" id="SSF52172">
    <property type="entry name" value="CheY-like"/>
    <property type="match status" value="1"/>
</dbReference>
<dbReference type="InterPro" id="IPR001789">
    <property type="entry name" value="Sig_transdc_resp-reg_receiver"/>
</dbReference>
<dbReference type="InterPro" id="IPR036097">
    <property type="entry name" value="HisK_dim/P_sf"/>
</dbReference>
<evidence type="ECO:0000313" key="9">
    <source>
        <dbReference type="EMBL" id="ATP57566.1"/>
    </source>
</evidence>
<dbReference type="SMART" id="SM00387">
    <property type="entry name" value="HATPase_c"/>
    <property type="match status" value="1"/>
</dbReference>
<dbReference type="InterPro" id="IPR005467">
    <property type="entry name" value="His_kinase_dom"/>
</dbReference>
<comment type="catalytic activity">
    <reaction evidence="1">
        <text>ATP + protein L-histidine = ADP + protein N-phospho-L-histidine.</text>
        <dbReference type="EC" id="2.7.13.3"/>
    </reaction>
</comment>
<dbReference type="CDD" id="cd16922">
    <property type="entry name" value="HATPase_EvgS-ArcB-TorS-like"/>
    <property type="match status" value="1"/>
</dbReference>
<gene>
    <name evidence="9" type="ORF">CPT03_14335</name>
</gene>
<evidence type="ECO:0000256" key="2">
    <source>
        <dbReference type="ARBA" id="ARBA00012438"/>
    </source>
</evidence>
<dbReference type="Gene3D" id="1.10.287.130">
    <property type="match status" value="1"/>
</dbReference>
<reference evidence="9 10" key="1">
    <citation type="submission" date="2017-10" db="EMBL/GenBank/DDBJ databases">
        <title>Whole genome of Pedobacter ginsengisoli T01R-27 isolated from tomato rhizosphere.</title>
        <authorList>
            <person name="Weon H.-Y."/>
            <person name="Lee S.A."/>
            <person name="Sang M.K."/>
            <person name="Song J."/>
        </authorList>
    </citation>
    <scope>NUCLEOTIDE SEQUENCE [LARGE SCALE GENOMIC DNA]</scope>
    <source>
        <strain evidence="9 10">T01R-27</strain>
    </source>
</reference>
<dbReference type="Pfam" id="PF00512">
    <property type="entry name" value="HisKA"/>
    <property type="match status" value="1"/>
</dbReference>
<keyword evidence="6" id="KW-0472">Membrane</keyword>
<proteinExistence type="predicted"/>
<accession>A0A2D1U7I5</accession>
<dbReference type="CDD" id="cd17546">
    <property type="entry name" value="REC_hyHK_CKI1_RcsC-like"/>
    <property type="match status" value="1"/>
</dbReference>
<dbReference type="AlphaFoldDB" id="A0A2D1U7I5"/>
<feature type="domain" description="Response regulatory" evidence="8">
    <location>
        <begin position="588"/>
        <end position="706"/>
    </location>
</feature>
<dbReference type="SUPFAM" id="SSF55874">
    <property type="entry name" value="ATPase domain of HSP90 chaperone/DNA topoisomerase II/histidine kinase"/>
    <property type="match status" value="1"/>
</dbReference>
<dbReference type="Gene3D" id="3.40.50.2300">
    <property type="match status" value="1"/>
</dbReference>
<feature type="domain" description="Histidine kinase" evidence="7">
    <location>
        <begin position="344"/>
        <end position="565"/>
    </location>
</feature>
<dbReference type="OrthoDB" id="9811889at2"/>
<organism evidence="9 10">
    <name type="scientific">Pedobacter ginsengisoli</name>
    <dbReference type="NCBI Taxonomy" id="363852"/>
    <lineage>
        <taxon>Bacteria</taxon>
        <taxon>Pseudomonadati</taxon>
        <taxon>Bacteroidota</taxon>
        <taxon>Sphingobacteriia</taxon>
        <taxon>Sphingobacteriales</taxon>
        <taxon>Sphingobacteriaceae</taxon>
        <taxon>Pedobacter</taxon>
    </lineage>
</organism>
<dbReference type="InterPro" id="IPR004358">
    <property type="entry name" value="Sig_transdc_His_kin-like_C"/>
</dbReference>
<dbReference type="PANTHER" id="PTHR45339">
    <property type="entry name" value="HYBRID SIGNAL TRANSDUCTION HISTIDINE KINASE J"/>
    <property type="match status" value="1"/>
</dbReference>
<evidence type="ECO:0000259" key="7">
    <source>
        <dbReference type="PROSITE" id="PS50109"/>
    </source>
</evidence>
<evidence type="ECO:0000256" key="6">
    <source>
        <dbReference type="SAM" id="Phobius"/>
    </source>
</evidence>
<evidence type="ECO:0000259" key="8">
    <source>
        <dbReference type="PROSITE" id="PS50110"/>
    </source>
</evidence>
<evidence type="ECO:0000256" key="3">
    <source>
        <dbReference type="ARBA" id="ARBA00022553"/>
    </source>
</evidence>
<keyword evidence="6" id="KW-0812">Transmembrane</keyword>
<keyword evidence="3 5" id="KW-0597">Phosphoprotein</keyword>
<protein>
    <recommendedName>
        <fullName evidence="2">histidine kinase</fullName>
        <ecNumber evidence="2">2.7.13.3</ecNumber>
    </recommendedName>
</protein>
<dbReference type="InterPro" id="IPR011006">
    <property type="entry name" value="CheY-like_superfamily"/>
</dbReference>
<dbReference type="SUPFAM" id="SSF47384">
    <property type="entry name" value="Homodimeric domain of signal transducing histidine kinase"/>
    <property type="match status" value="1"/>
</dbReference>
<dbReference type="PRINTS" id="PR00344">
    <property type="entry name" value="BCTRLSENSOR"/>
</dbReference>
<dbReference type="RefSeq" id="WP_099439486.1">
    <property type="nucleotide sequence ID" value="NZ_CP024091.1"/>
</dbReference>
<dbReference type="CDD" id="cd00082">
    <property type="entry name" value="HisKA"/>
    <property type="match status" value="1"/>
</dbReference>
<dbReference type="PANTHER" id="PTHR45339:SF1">
    <property type="entry name" value="HYBRID SIGNAL TRANSDUCTION HISTIDINE KINASE J"/>
    <property type="match status" value="1"/>
</dbReference>
<keyword evidence="4" id="KW-0902">Two-component regulatory system</keyword>
<dbReference type="GO" id="GO:0000155">
    <property type="term" value="F:phosphorelay sensor kinase activity"/>
    <property type="evidence" value="ECO:0007669"/>
    <property type="project" value="InterPro"/>
</dbReference>
<keyword evidence="10" id="KW-1185">Reference proteome</keyword>
<dbReference type="Pfam" id="PF02518">
    <property type="entry name" value="HATPase_c"/>
    <property type="match status" value="1"/>
</dbReference>